<dbReference type="AlphaFoldDB" id="A0A0R0C6L6"/>
<dbReference type="PATRIC" id="fig|405444.3.peg.3499"/>
<feature type="chain" id="PRO_5006393673" evidence="1">
    <location>
        <begin position="25"/>
        <end position="215"/>
    </location>
</feature>
<dbReference type="OrthoDB" id="6038706at2"/>
<sequence>MPTITTLLLSSLLALITCTAQAHAEGAADKPLPLQRNDFPTLAANDQIQRLVIFDPDVEDFPVRCEQLRIARRAELSPRWQPVIDRLTLTSCEVTAFDDGETYLTYDAHATFKPAAATLQGLPVIGYEEAMGAMHIRQSYDVDAPIAQLLKAMRPLIEHDCLPMLQLNPMAVPTCAMSYDGEAWSVIVGELNHTVWLRANPDNPARSLYEVSGGD</sequence>
<protein>
    <submittedName>
        <fullName evidence="2">Uncharacterized protein</fullName>
    </submittedName>
</protein>
<comment type="caution">
    <text evidence="2">The sequence shown here is derived from an EMBL/GenBank/DDBJ whole genome shotgun (WGS) entry which is preliminary data.</text>
</comment>
<proteinExistence type="predicted"/>
<reference evidence="2 3" key="1">
    <citation type="submission" date="2015-05" db="EMBL/GenBank/DDBJ databases">
        <title>Genome sequencing and analysis of members of genus Stenotrophomonas.</title>
        <authorList>
            <person name="Patil P.P."/>
            <person name="Midha S."/>
            <person name="Patil P.B."/>
        </authorList>
    </citation>
    <scope>NUCLEOTIDE SEQUENCE [LARGE SCALE GENOMIC DNA]</scope>
    <source>
        <strain evidence="2 3">DSM 18929</strain>
    </source>
</reference>
<dbReference type="EMBL" id="LDJI01000008">
    <property type="protein sequence ID" value="KRG65340.1"/>
    <property type="molecule type" value="Genomic_DNA"/>
</dbReference>
<accession>A0A0R0C6L6</accession>
<evidence type="ECO:0000313" key="2">
    <source>
        <dbReference type="EMBL" id="KRG65340.1"/>
    </source>
</evidence>
<feature type="signal peptide" evidence="1">
    <location>
        <begin position="1"/>
        <end position="24"/>
    </location>
</feature>
<name>A0A0R0C6L6_9GAMM</name>
<keyword evidence="3" id="KW-1185">Reference proteome</keyword>
<dbReference type="Proteomes" id="UP000050864">
    <property type="component" value="Unassembled WGS sequence"/>
</dbReference>
<keyword evidence="1" id="KW-0732">Signal</keyword>
<dbReference type="STRING" id="405444.ABB26_04020"/>
<evidence type="ECO:0000313" key="3">
    <source>
        <dbReference type="Proteomes" id="UP000050864"/>
    </source>
</evidence>
<evidence type="ECO:0000256" key="1">
    <source>
        <dbReference type="SAM" id="SignalP"/>
    </source>
</evidence>
<dbReference type="RefSeq" id="WP_057632299.1">
    <property type="nucleotide sequence ID" value="NZ_LDJI01000008.1"/>
</dbReference>
<organism evidence="2 3">
    <name type="scientific">Stenotrophomonas humi</name>
    <dbReference type="NCBI Taxonomy" id="405444"/>
    <lineage>
        <taxon>Bacteria</taxon>
        <taxon>Pseudomonadati</taxon>
        <taxon>Pseudomonadota</taxon>
        <taxon>Gammaproteobacteria</taxon>
        <taxon>Lysobacterales</taxon>
        <taxon>Lysobacteraceae</taxon>
        <taxon>Stenotrophomonas</taxon>
    </lineage>
</organism>
<gene>
    <name evidence="2" type="ORF">ABB26_04020</name>
</gene>